<evidence type="ECO:0000256" key="1">
    <source>
        <dbReference type="SAM" id="MobiDB-lite"/>
    </source>
</evidence>
<accession>B7Q4S3</accession>
<dbReference type="InParanoid" id="B7Q4S3"/>
<dbReference type="Proteomes" id="UP000001555">
    <property type="component" value="Unassembled WGS sequence"/>
</dbReference>
<dbReference type="EMBL" id="ABJB010240989">
    <property type="status" value="NOT_ANNOTATED_CDS"/>
    <property type="molecule type" value="Genomic_DNA"/>
</dbReference>
<reference evidence="3" key="2">
    <citation type="submission" date="2020-05" db="UniProtKB">
        <authorList>
            <consortium name="EnsemblMetazoa"/>
        </authorList>
    </citation>
    <scope>IDENTIFICATION</scope>
    <source>
        <strain evidence="3">wikel</strain>
    </source>
</reference>
<evidence type="ECO:0000313" key="3">
    <source>
        <dbReference type="EnsemblMetazoa" id="ISCW021775-PA"/>
    </source>
</evidence>
<feature type="compositionally biased region" description="Basic residues" evidence="1">
    <location>
        <begin position="1"/>
        <end position="19"/>
    </location>
</feature>
<dbReference type="AlphaFoldDB" id="B7Q4S3"/>
<dbReference type="VEuPathDB" id="VectorBase:ISCI021775"/>
<evidence type="ECO:0000313" key="2">
    <source>
        <dbReference type="EMBL" id="EEC13845.1"/>
    </source>
</evidence>
<dbReference type="VEuPathDB" id="VectorBase:ISCW021775"/>
<organism>
    <name type="scientific">Ixodes scapularis</name>
    <name type="common">Black-legged tick</name>
    <name type="synonym">Deer tick</name>
    <dbReference type="NCBI Taxonomy" id="6945"/>
    <lineage>
        <taxon>Eukaryota</taxon>
        <taxon>Metazoa</taxon>
        <taxon>Ecdysozoa</taxon>
        <taxon>Arthropoda</taxon>
        <taxon>Chelicerata</taxon>
        <taxon>Arachnida</taxon>
        <taxon>Acari</taxon>
        <taxon>Parasitiformes</taxon>
        <taxon>Ixodida</taxon>
        <taxon>Ixodoidea</taxon>
        <taxon>Ixodidae</taxon>
        <taxon>Ixodinae</taxon>
        <taxon>Ixodes</taxon>
    </lineage>
</organism>
<sequence length="135" mass="14639">MGVRAHRRRGRRRDARRLTRLGSRGARARRPRGGLRGGRNFPGGTGERPRRYPRRRGGRGSGGRGRRRTVNVALRRAPRRTTAHAASGAKPIGRARGPPPDSEAGRGAEPGELGTFSSPSGWFGRPAAFPGRSVF</sequence>
<feature type="compositionally biased region" description="Basic residues" evidence="1">
    <location>
        <begin position="51"/>
        <end position="69"/>
    </location>
</feature>
<reference evidence="2 4" key="1">
    <citation type="submission" date="2008-03" db="EMBL/GenBank/DDBJ databases">
        <title>Annotation of Ixodes scapularis.</title>
        <authorList>
            <consortium name="Ixodes scapularis Genome Project Consortium"/>
            <person name="Caler E."/>
            <person name="Hannick L.I."/>
            <person name="Bidwell S."/>
            <person name="Joardar V."/>
            <person name="Thiagarajan M."/>
            <person name="Amedeo P."/>
            <person name="Galinsky K.J."/>
            <person name="Schobel S."/>
            <person name="Inman J."/>
            <person name="Hostetler J."/>
            <person name="Miller J."/>
            <person name="Hammond M."/>
            <person name="Megy K."/>
            <person name="Lawson D."/>
            <person name="Kodira C."/>
            <person name="Sutton G."/>
            <person name="Meyer J."/>
            <person name="Hill C.A."/>
            <person name="Birren B."/>
            <person name="Nene V."/>
            <person name="Collins F."/>
            <person name="Alarcon-Chaidez F."/>
            <person name="Wikel S."/>
            <person name="Strausberg R."/>
        </authorList>
    </citation>
    <scope>NUCLEOTIDE SEQUENCE [LARGE SCALE GENOMIC DNA]</scope>
    <source>
        <strain evidence="4">Wikel</strain>
        <strain evidence="2">Wikel colony</strain>
    </source>
</reference>
<evidence type="ECO:0000313" key="4">
    <source>
        <dbReference type="Proteomes" id="UP000001555"/>
    </source>
</evidence>
<dbReference type="PaxDb" id="6945-B7Q4S3"/>
<dbReference type="EMBL" id="DS857340">
    <property type="protein sequence ID" value="EEC13845.1"/>
    <property type="molecule type" value="Genomic_DNA"/>
</dbReference>
<protein>
    <submittedName>
        <fullName evidence="2 3">Uncharacterized protein</fullName>
    </submittedName>
</protein>
<name>B7Q4S3_IXOSC</name>
<feature type="compositionally biased region" description="Gly residues" evidence="1">
    <location>
        <begin position="34"/>
        <end position="46"/>
    </location>
</feature>
<feature type="region of interest" description="Disordered" evidence="1">
    <location>
        <begin position="1"/>
        <end position="135"/>
    </location>
</feature>
<gene>
    <name evidence="2" type="ORF">IscW_ISCW021775</name>
</gene>
<proteinExistence type="predicted"/>
<dbReference type="EnsemblMetazoa" id="ISCW021775-RA">
    <property type="protein sequence ID" value="ISCW021775-PA"/>
    <property type="gene ID" value="ISCW021775"/>
</dbReference>
<keyword evidence="4" id="KW-1185">Reference proteome</keyword>
<dbReference type="HOGENOM" id="CLU_1888056_0_0_1"/>